<keyword evidence="2" id="KW-1185">Reference proteome</keyword>
<accession>A0A4Y7L917</accession>
<evidence type="ECO:0000313" key="2">
    <source>
        <dbReference type="Proteomes" id="UP000316621"/>
    </source>
</evidence>
<dbReference type="Gramene" id="RZC81120">
    <property type="protein sequence ID" value="RZC81120"/>
    <property type="gene ID" value="C5167_043684"/>
</dbReference>
<gene>
    <name evidence="1" type="ORF">C5167_043684</name>
</gene>
<reference evidence="1 2" key="1">
    <citation type="journal article" date="2018" name="Science">
        <title>The opium poppy genome and morphinan production.</title>
        <authorList>
            <person name="Guo L."/>
            <person name="Winzer T."/>
            <person name="Yang X."/>
            <person name="Li Y."/>
            <person name="Ning Z."/>
            <person name="He Z."/>
            <person name="Teodor R."/>
            <person name="Lu Y."/>
            <person name="Bowser T.A."/>
            <person name="Graham I.A."/>
            <person name="Ye K."/>
        </authorList>
    </citation>
    <scope>NUCLEOTIDE SEQUENCE [LARGE SCALE GENOMIC DNA]</scope>
    <source>
        <strain evidence="2">cv. HN1</strain>
        <tissue evidence="1">Leaves</tissue>
    </source>
</reference>
<name>A0A4Y7L917_PAPSO</name>
<evidence type="ECO:0000313" key="1">
    <source>
        <dbReference type="EMBL" id="RZC81120.1"/>
    </source>
</evidence>
<dbReference type="PANTHER" id="PTHR47124">
    <property type="entry name" value="F-BOX PROTEIN SKIP8"/>
    <property type="match status" value="1"/>
</dbReference>
<sequence>MDERHTMLLYWSNNEINAESFTIIRDRSVPGMGGLWLNADYVKRIHMSGEVFSEDILDHLGP</sequence>
<organism evidence="1 2">
    <name type="scientific">Papaver somniferum</name>
    <name type="common">Opium poppy</name>
    <dbReference type="NCBI Taxonomy" id="3469"/>
    <lineage>
        <taxon>Eukaryota</taxon>
        <taxon>Viridiplantae</taxon>
        <taxon>Streptophyta</taxon>
        <taxon>Embryophyta</taxon>
        <taxon>Tracheophyta</taxon>
        <taxon>Spermatophyta</taxon>
        <taxon>Magnoliopsida</taxon>
        <taxon>Ranunculales</taxon>
        <taxon>Papaveraceae</taxon>
        <taxon>Papaveroideae</taxon>
        <taxon>Papaver</taxon>
    </lineage>
</organism>
<protein>
    <submittedName>
        <fullName evidence="1">Uncharacterized protein</fullName>
    </submittedName>
</protein>
<dbReference type="EMBL" id="CM010724">
    <property type="protein sequence ID" value="RZC81120.1"/>
    <property type="molecule type" value="Genomic_DNA"/>
</dbReference>
<dbReference type="PANTHER" id="PTHR47124:SF1">
    <property type="entry name" value="F-BOX PROTEIN SKIP8"/>
    <property type="match status" value="1"/>
</dbReference>
<dbReference type="AlphaFoldDB" id="A0A4Y7L917"/>
<dbReference type="Proteomes" id="UP000316621">
    <property type="component" value="Chromosome 10"/>
</dbReference>
<dbReference type="InterPro" id="IPR044260">
    <property type="entry name" value="SKIP8-like"/>
</dbReference>
<proteinExistence type="predicted"/>